<keyword evidence="3" id="KW-1185">Reference proteome</keyword>
<sequence>MRQTRFAKVHIQPVDTVWPNLLFSVSIHSEEEELWLNTLNINPTINSRHGRLMQGSKCPNISQSIVSKRAGIPPASPRQEQGEEQLPKDWRCFLQEKGEQQCNPSKRAGARNRKKSSSTARTSYSTELASTRTKHSWLFEQTLLVALELEATEPTGRLL</sequence>
<feature type="region of interest" description="Disordered" evidence="1">
    <location>
        <begin position="64"/>
        <end position="127"/>
    </location>
</feature>
<accession>A0ABQ9U0W4</accession>
<protein>
    <submittedName>
        <fullName evidence="2">Uncharacterized protein</fullName>
    </submittedName>
</protein>
<organism evidence="2 3">
    <name type="scientific">Saguinus oedipus</name>
    <name type="common">Cotton-top tamarin</name>
    <name type="synonym">Oedipomidas oedipus</name>
    <dbReference type="NCBI Taxonomy" id="9490"/>
    <lineage>
        <taxon>Eukaryota</taxon>
        <taxon>Metazoa</taxon>
        <taxon>Chordata</taxon>
        <taxon>Craniata</taxon>
        <taxon>Vertebrata</taxon>
        <taxon>Euteleostomi</taxon>
        <taxon>Mammalia</taxon>
        <taxon>Eutheria</taxon>
        <taxon>Euarchontoglires</taxon>
        <taxon>Primates</taxon>
        <taxon>Haplorrhini</taxon>
        <taxon>Platyrrhini</taxon>
        <taxon>Cebidae</taxon>
        <taxon>Callitrichinae</taxon>
        <taxon>Saguinus</taxon>
    </lineage>
</organism>
<feature type="compositionally biased region" description="Polar residues" evidence="1">
    <location>
        <begin position="117"/>
        <end position="127"/>
    </location>
</feature>
<evidence type="ECO:0000313" key="2">
    <source>
        <dbReference type="EMBL" id="KAK2090691.1"/>
    </source>
</evidence>
<proteinExistence type="predicted"/>
<evidence type="ECO:0000313" key="3">
    <source>
        <dbReference type="Proteomes" id="UP001266305"/>
    </source>
</evidence>
<reference evidence="2 3" key="1">
    <citation type="submission" date="2023-05" db="EMBL/GenBank/DDBJ databases">
        <title>B98-5 Cell Line De Novo Hybrid Assembly: An Optical Mapping Approach.</title>
        <authorList>
            <person name="Kananen K."/>
            <person name="Auerbach J.A."/>
            <person name="Kautto E."/>
            <person name="Blachly J.S."/>
        </authorList>
    </citation>
    <scope>NUCLEOTIDE SEQUENCE [LARGE SCALE GENOMIC DNA]</scope>
    <source>
        <strain evidence="2">B95-8</strain>
        <tissue evidence="2">Cell line</tissue>
    </source>
</reference>
<feature type="compositionally biased region" description="Basic and acidic residues" evidence="1">
    <location>
        <begin position="85"/>
        <end position="99"/>
    </location>
</feature>
<dbReference type="Proteomes" id="UP001266305">
    <property type="component" value="Unassembled WGS sequence"/>
</dbReference>
<comment type="caution">
    <text evidence="2">The sequence shown here is derived from an EMBL/GenBank/DDBJ whole genome shotgun (WGS) entry which is preliminary data.</text>
</comment>
<name>A0ABQ9U0W4_SAGOE</name>
<gene>
    <name evidence="2" type="ORF">P7K49_031948</name>
</gene>
<dbReference type="EMBL" id="JASSZA010000017">
    <property type="protein sequence ID" value="KAK2090691.1"/>
    <property type="molecule type" value="Genomic_DNA"/>
</dbReference>
<evidence type="ECO:0000256" key="1">
    <source>
        <dbReference type="SAM" id="MobiDB-lite"/>
    </source>
</evidence>